<reference evidence="1" key="1">
    <citation type="journal article" date="2019" name="Philos. Trans. R. Soc. Lond., B, Biol. Sci.">
        <title>Targeted metagenomic recovery of four divergent viruses reveals shared and distinctive characteristics of giant viruses of marine eukaryotes.</title>
        <authorList>
            <person name="Needham D.M."/>
            <person name="Poirier C."/>
            <person name="Hehenberger E."/>
            <person name="Jimenez V."/>
            <person name="Swalwell J.E."/>
            <person name="Santoro A.E."/>
            <person name="Worden A.Z."/>
        </authorList>
    </citation>
    <scope>NUCLEOTIDE SEQUENCE</scope>
    <source>
        <strain evidence="1">MPacV-611</strain>
    </source>
</reference>
<name>A0A5J6VJW9_9VIRU</name>
<accession>A0A5J6VJW9</accession>
<sequence>MNKNPDFEIEEFWLNFKKSMKNFYSKKNFSRPINYWSNQLNILQKKKEYDNIEKNIKNYISLYAIDILRSISAYDIGILKTNLKRWNSISKKYNFNDNKKYSNIIFLFLDLFDTIYETDDEYCKNLFSQIDLLIFYEDLTELIIFSIDNKKYSIIDKLNNYCNIYKTLNKIYNLDLKNNISGIKVSKSIQ</sequence>
<protein>
    <submittedName>
        <fullName evidence="1">Uncharacterized protein</fullName>
    </submittedName>
</protein>
<proteinExistence type="predicted"/>
<evidence type="ECO:0000313" key="1">
    <source>
        <dbReference type="EMBL" id="QFG74362.1"/>
    </source>
</evidence>
<dbReference type="EMBL" id="MN448286">
    <property type="protein sequence ID" value="QFG74362.1"/>
    <property type="molecule type" value="Genomic_DNA"/>
</dbReference>
<organism evidence="1">
    <name type="scientific">Megaviridae environmental sample</name>
    <dbReference type="NCBI Taxonomy" id="1737588"/>
    <lineage>
        <taxon>Viruses</taxon>
        <taxon>Varidnaviria</taxon>
        <taxon>Bamfordvirae</taxon>
        <taxon>Nucleocytoviricota</taxon>
        <taxon>Megaviricetes</taxon>
        <taxon>Imitervirales</taxon>
        <taxon>Mimiviridae</taxon>
        <taxon>environmental samples</taxon>
    </lineage>
</organism>